<dbReference type="InterPro" id="IPR038770">
    <property type="entry name" value="Na+/solute_symporter_sf"/>
</dbReference>
<evidence type="ECO:0000256" key="2">
    <source>
        <dbReference type="ARBA" id="ARBA00010145"/>
    </source>
</evidence>
<dbReference type="EMBL" id="CP002583">
    <property type="protein sequence ID" value="ADZ89574.1"/>
    <property type="molecule type" value="Genomic_DNA"/>
</dbReference>
<feature type="transmembrane region" description="Helical" evidence="8">
    <location>
        <begin position="293"/>
        <end position="312"/>
    </location>
</feature>
<evidence type="ECO:0000256" key="7">
    <source>
        <dbReference type="ARBA" id="ARBA00023136"/>
    </source>
</evidence>
<keyword evidence="3" id="KW-0813">Transport</keyword>
<name>F2JX55_MARM1</name>
<keyword evidence="6 8" id="KW-1133">Transmembrane helix</keyword>
<dbReference type="PANTHER" id="PTHR36838">
    <property type="entry name" value="AUXIN EFFLUX CARRIER FAMILY PROTEIN"/>
    <property type="match status" value="1"/>
</dbReference>
<dbReference type="AlphaFoldDB" id="F2JX55"/>
<keyword evidence="7 8" id="KW-0472">Membrane</keyword>
<evidence type="ECO:0000256" key="6">
    <source>
        <dbReference type="ARBA" id="ARBA00022989"/>
    </source>
</evidence>
<evidence type="ECO:0000256" key="1">
    <source>
        <dbReference type="ARBA" id="ARBA00004651"/>
    </source>
</evidence>
<evidence type="ECO:0000256" key="8">
    <source>
        <dbReference type="SAM" id="Phobius"/>
    </source>
</evidence>
<dbReference type="HOGENOM" id="CLU_056175_2_1_6"/>
<dbReference type="InterPro" id="IPR004776">
    <property type="entry name" value="Mem_transp_PIN-like"/>
</dbReference>
<proteinExistence type="inferred from homology"/>
<dbReference type="GO" id="GO:0005886">
    <property type="term" value="C:plasma membrane"/>
    <property type="evidence" value="ECO:0007669"/>
    <property type="project" value="UniProtKB-SubCell"/>
</dbReference>
<dbReference type="KEGG" id="mme:Marme_0271"/>
<dbReference type="STRING" id="717774.Marme_0271"/>
<feature type="transmembrane region" description="Helical" evidence="8">
    <location>
        <begin position="261"/>
        <end position="281"/>
    </location>
</feature>
<dbReference type="Pfam" id="PF03547">
    <property type="entry name" value="Mem_trans"/>
    <property type="match status" value="1"/>
</dbReference>
<feature type="transmembrane region" description="Helical" evidence="8">
    <location>
        <begin position="93"/>
        <end position="115"/>
    </location>
</feature>
<comment type="similarity">
    <text evidence="2">Belongs to the auxin efflux carrier (TC 2.A.69) family.</text>
</comment>
<keyword evidence="10" id="KW-1185">Reference proteome</keyword>
<dbReference type="PANTHER" id="PTHR36838:SF3">
    <property type="entry name" value="TRANSPORTER AUXIN EFFLUX CARRIER EC FAMILY"/>
    <property type="match status" value="1"/>
</dbReference>
<keyword evidence="5 8" id="KW-0812">Transmembrane</keyword>
<dbReference type="Proteomes" id="UP000001062">
    <property type="component" value="Chromosome"/>
</dbReference>
<dbReference type="RefSeq" id="WP_013659480.1">
    <property type="nucleotide sequence ID" value="NC_015276.1"/>
</dbReference>
<dbReference type="PATRIC" id="fig|717774.3.peg.278"/>
<organism evidence="9 10">
    <name type="scientific">Marinomonas mediterranea (strain ATCC 700492 / JCM 21426 / NBRC 103028 / MMB-1)</name>
    <dbReference type="NCBI Taxonomy" id="717774"/>
    <lineage>
        <taxon>Bacteria</taxon>
        <taxon>Pseudomonadati</taxon>
        <taxon>Pseudomonadota</taxon>
        <taxon>Gammaproteobacteria</taxon>
        <taxon>Oceanospirillales</taxon>
        <taxon>Oceanospirillaceae</taxon>
        <taxon>Marinomonas</taxon>
    </lineage>
</organism>
<dbReference type="OrthoDB" id="9810457at2"/>
<evidence type="ECO:0000313" key="9">
    <source>
        <dbReference type="EMBL" id="ADZ89574.1"/>
    </source>
</evidence>
<accession>F2JX55</accession>
<evidence type="ECO:0000313" key="10">
    <source>
        <dbReference type="Proteomes" id="UP000001062"/>
    </source>
</evidence>
<reference evidence="9 10" key="1">
    <citation type="journal article" date="2012" name="Stand. Genomic Sci.">
        <title>Complete genome sequence of the melanogenic marine bacterium Marinomonas mediterranea type strain (MMB-1(T)).</title>
        <authorList>
            <person name="Lucas-Elio P."/>
            <person name="Goodwin L."/>
            <person name="Woyke T."/>
            <person name="Pitluck S."/>
            <person name="Nolan M."/>
            <person name="Kyrpides N.C."/>
            <person name="Detter J.C."/>
            <person name="Copeland A."/>
            <person name="Teshima H."/>
            <person name="Bruce D."/>
            <person name="Detter C."/>
            <person name="Tapia R."/>
            <person name="Han S."/>
            <person name="Land M.L."/>
            <person name="Ivanova N."/>
            <person name="Mikhailova N."/>
            <person name="Johnston A.W."/>
            <person name="Sanchez-Amat A."/>
        </authorList>
    </citation>
    <scope>NUCLEOTIDE SEQUENCE [LARGE SCALE GENOMIC DNA]</scope>
    <source>
        <strain evidence="10">ATCC 700492 / JCM 21426 / NBRC 103028 / MMB-1</strain>
    </source>
</reference>
<gene>
    <name evidence="9" type="ordered locus">Marme_0271</name>
</gene>
<evidence type="ECO:0000256" key="3">
    <source>
        <dbReference type="ARBA" id="ARBA00022448"/>
    </source>
</evidence>
<feature type="transmembrane region" description="Helical" evidence="8">
    <location>
        <begin position="35"/>
        <end position="52"/>
    </location>
</feature>
<evidence type="ECO:0000256" key="5">
    <source>
        <dbReference type="ARBA" id="ARBA00022692"/>
    </source>
</evidence>
<protein>
    <submittedName>
        <fullName evidence="9">Auxin Efflux Carrier</fullName>
    </submittedName>
</protein>
<keyword evidence="4" id="KW-1003">Cell membrane</keyword>
<sequence length="317" mass="33791">MFSIVFPIFMVIFIGYVFGRFRSFPIGSDKLLNDYVLYISLPALLFIAVANADPVELLQWEFVFATLGGIAVAYLLGVILGSLRQFSHTQSSLVGMAACYGTTGYMGVPIAVSVFGEQAAVPAAIATILHNIPVIMTVIITHDIAAKASQDNGSLLDSLVGAVKTTFLNPLTLAVIAGGAVSFLSLAIPPMIQSFTTFLAGASGPTALFALGLGLAKLESKDSTSLRNIAFLSPIIITKVLVQPSVTFAIGYFIFGLTLDNIWFIVAVLMSAQPIGAGVYVFANKYNFFKDEVAVSITISLIITVMSLSFLLEYLKT</sequence>
<feature type="transmembrane region" description="Helical" evidence="8">
    <location>
        <begin position="121"/>
        <end position="146"/>
    </location>
</feature>
<feature type="transmembrane region" description="Helical" evidence="8">
    <location>
        <begin position="58"/>
        <end position="81"/>
    </location>
</feature>
<feature type="transmembrane region" description="Helical" evidence="8">
    <location>
        <begin position="228"/>
        <end position="255"/>
    </location>
</feature>
<evidence type="ECO:0000256" key="4">
    <source>
        <dbReference type="ARBA" id="ARBA00022475"/>
    </source>
</evidence>
<feature type="transmembrane region" description="Helical" evidence="8">
    <location>
        <begin position="6"/>
        <end position="23"/>
    </location>
</feature>
<dbReference type="GO" id="GO:0055085">
    <property type="term" value="P:transmembrane transport"/>
    <property type="evidence" value="ECO:0007669"/>
    <property type="project" value="InterPro"/>
</dbReference>
<dbReference type="eggNOG" id="COG0679">
    <property type="taxonomic scope" value="Bacteria"/>
</dbReference>
<dbReference type="Gene3D" id="1.20.1530.20">
    <property type="match status" value="1"/>
</dbReference>
<feature type="transmembrane region" description="Helical" evidence="8">
    <location>
        <begin position="167"/>
        <end position="188"/>
    </location>
</feature>
<feature type="transmembrane region" description="Helical" evidence="8">
    <location>
        <begin position="194"/>
        <end position="216"/>
    </location>
</feature>
<comment type="subcellular location">
    <subcellularLocation>
        <location evidence="1">Cell membrane</location>
        <topology evidence="1">Multi-pass membrane protein</topology>
    </subcellularLocation>
</comment>